<feature type="domain" description="Actin-like protein N-terminal" evidence="1">
    <location>
        <begin position="8"/>
        <end position="189"/>
    </location>
</feature>
<dbReference type="InterPro" id="IPR040607">
    <property type="entry name" value="ALP_N"/>
</dbReference>
<evidence type="ECO:0000259" key="1">
    <source>
        <dbReference type="Pfam" id="PF17989"/>
    </source>
</evidence>
<evidence type="ECO:0000313" key="4">
    <source>
        <dbReference type="Proteomes" id="UP000681414"/>
    </source>
</evidence>
<keyword evidence="4" id="KW-1185">Reference proteome</keyword>
<accession>A0A942YHZ2</accession>
<dbReference type="SUPFAM" id="SSF53067">
    <property type="entry name" value="Actin-like ATPase domain"/>
    <property type="match status" value="2"/>
</dbReference>
<comment type="caution">
    <text evidence="3">The sequence shown here is derived from an EMBL/GenBank/DDBJ whole genome shotgun (WGS) entry which is preliminary data.</text>
</comment>
<dbReference type="Pfam" id="PF22128">
    <property type="entry name" value="Alp7A_like_C"/>
    <property type="match status" value="1"/>
</dbReference>
<dbReference type="InterPro" id="IPR054368">
    <property type="entry name" value="Alp7A-like_C"/>
</dbReference>
<proteinExistence type="predicted"/>
<dbReference type="RefSeq" id="WP_213125490.1">
    <property type="nucleotide sequence ID" value="NZ_JAGYPG010000002.1"/>
</dbReference>
<protein>
    <submittedName>
        <fullName evidence="3">ParM/StbA family protein</fullName>
    </submittedName>
</protein>
<dbReference type="CDD" id="cd24023">
    <property type="entry name" value="ASKHA_NBD_ParM_Alp7A-like"/>
    <property type="match status" value="1"/>
</dbReference>
<gene>
    <name evidence="3" type="ORF">KHA97_14900</name>
</gene>
<dbReference type="EMBL" id="JAGYPG010000002">
    <property type="protein sequence ID" value="MBS4196354.1"/>
    <property type="molecule type" value="Genomic_DNA"/>
</dbReference>
<sequence>MSMPRIAAVDVGNDSLKAIFGELEHELNIPNIVAIDTEDRPVIGMEELNSKDPVEGIHIKVHSPALKENNVIYRVGHLATKSSNAAELDPGSSKSEEDQTLVMLFAALALDAAREENSSNFPQVKNVIDANYTLGTGLPLREVKEGKDLGYRSKLTGSVHQVEFLVTPKYQGLKVNIKFNEVKVYPEGFAAFINLVMDNNLKIINKDLVDKRILIQDIGGLSTDIAVIRNRNVDDDKAQGFNLGVSESLEAIREEIRSKHGVELDSRRDVVEIITRKNNRNHIMVKGSRTSVHDITDRILLELAKKQYRLLRNVWQKNSQTEICYFVGGGSIVLKEYLKTLNNNLDGYNIEFFEDEEESIWMMANAYYKLISDFVRKSEKQQKAPKEQKEPVKQ</sequence>
<evidence type="ECO:0000313" key="3">
    <source>
        <dbReference type="EMBL" id="MBS4196354.1"/>
    </source>
</evidence>
<dbReference type="Pfam" id="PF17989">
    <property type="entry name" value="ALP_N"/>
    <property type="match status" value="1"/>
</dbReference>
<evidence type="ECO:0000259" key="2">
    <source>
        <dbReference type="Pfam" id="PF22128"/>
    </source>
</evidence>
<reference evidence="3 4" key="1">
    <citation type="submission" date="2021-05" db="EMBL/GenBank/DDBJ databases">
        <title>Novel Bacillus species.</title>
        <authorList>
            <person name="Liu G."/>
        </authorList>
    </citation>
    <scope>NUCLEOTIDE SEQUENCE [LARGE SCALE GENOMIC DNA]</scope>
    <source>
        <strain evidence="4">FJAT-49780</strain>
    </source>
</reference>
<feature type="domain" description="Alp7A-like C-terminal" evidence="2">
    <location>
        <begin position="213"/>
        <end position="351"/>
    </location>
</feature>
<name>A0A942YHZ2_9BACI</name>
<dbReference type="Gene3D" id="3.30.420.40">
    <property type="match status" value="2"/>
</dbReference>
<dbReference type="InterPro" id="IPR043129">
    <property type="entry name" value="ATPase_NBD"/>
</dbReference>
<dbReference type="AlphaFoldDB" id="A0A942YHZ2"/>
<organism evidence="3 4">
    <name type="scientific">Lederbergia citri</name>
    <dbReference type="NCBI Taxonomy" id="2833580"/>
    <lineage>
        <taxon>Bacteria</taxon>
        <taxon>Bacillati</taxon>
        <taxon>Bacillota</taxon>
        <taxon>Bacilli</taxon>
        <taxon>Bacillales</taxon>
        <taxon>Bacillaceae</taxon>
        <taxon>Lederbergia</taxon>
    </lineage>
</organism>
<dbReference type="Proteomes" id="UP000681414">
    <property type="component" value="Unassembled WGS sequence"/>
</dbReference>